<dbReference type="InterPro" id="IPR009563">
    <property type="entry name" value="SSSCA1"/>
</dbReference>
<keyword evidence="3" id="KW-0378">Hydrolase</keyword>
<evidence type="ECO:0000259" key="2">
    <source>
        <dbReference type="Pfam" id="PF21003"/>
    </source>
</evidence>
<dbReference type="Gene3D" id="2.70.180.20">
    <property type="match status" value="1"/>
</dbReference>
<protein>
    <submittedName>
        <fullName evidence="3">Endonuclease NucS</fullName>
    </submittedName>
</protein>
<organism evidence="3 4">
    <name type="scientific">Haloferax massiliensis</name>
    <dbReference type="NCBI Taxonomy" id="1476858"/>
    <lineage>
        <taxon>Archaea</taxon>
        <taxon>Methanobacteriati</taxon>
        <taxon>Methanobacteriota</taxon>
        <taxon>Stenosarchaea group</taxon>
        <taxon>Halobacteria</taxon>
        <taxon>Halobacteriales</taxon>
        <taxon>Haloferacaceae</taxon>
        <taxon>Haloferax</taxon>
    </lineage>
</organism>
<sequence length="243" mass="26021">MDSIRVFAGDCTVNFEGSRDRTQRGRVVVVAKPDRTVLVHDAGGYQPVAWLTRADSLTVESGPGSFGLVARAGDQTLTVESNDVTGRAEYPASDAGVPVGSHPDTGDPLVRTNGSVVALDSGTEYRLPAGATVLDETCDDCGLPLMRVERGAPFEVCIDRRCDPLDDRVKDRFDGEWSCPDCGSPLRTIRRSGRLLAGCDAYPECETAFSLPAGVVVDDCDCGLPIFETSRGRRCLDSTCEGR</sequence>
<keyword evidence="3" id="KW-0540">Nuclease</keyword>
<dbReference type="InterPro" id="IPR048302">
    <property type="entry name" value="NucS_N"/>
</dbReference>
<gene>
    <name evidence="3" type="primary">nucS_2</name>
    <name evidence="3" type="ORF">BN996_00558</name>
</gene>
<accession>A0A0D6JMH8</accession>
<dbReference type="Pfam" id="PF21003">
    <property type="entry name" value="NucS_N"/>
    <property type="match status" value="1"/>
</dbReference>
<dbReference type="GO" id="GO:0004519">
    <property type="term" value="F:endonuclease activity"/>
    <property type="evidence" value="ECO:0007669"/>
    <property type="project" value="UniProtKB-KW"/>
</dbReference>
<reference evidence="4" key="1">
    <citation type="submission" date="2015-03" db="EMBL/GenBank/DDBJ databases">
        <authorList>
            <person name="Urmite Genomes"/>
        </authorList>
    </citation>
    <scope>NUCLEOTIDE SEQUENCE [LARGE SCALE GENOMIC DNA]</scope>
    <source>
        <strain evidence="4">Arc-Hr</strain>
    </source>
</reference>
<dbReference type="AlphaFoldDB" id="A0A0D6JMH8"/>
<evidence type="ECO:0000313" key="3">
    <source>
        <dbReference type="EMBL" id="CQR49102.1"/>
    </source>
</evidence>
<evidence type="ECO:0000256" key="1">
    <source>
        <dbReference type="SAM" id="MobiDB-lite"/>
    </source>
</evidence>
<evidence type="ECO:0000313" key="4">
    <source>
        <dbReference type="Proteomes" id="UP000198902"/>
    </source>
</evidence>
<name>A0A0D6JMH8_9EURY</name>
<dbReference type="InterPro" id="IPR049173">
    <property type="entry name" value="NucS_N_sf"/>
</dbReference>
<keyword evidence="3" id="KW-0255">Endonuclease</keyword>
<feature type="region of interest" description="Disordered" evidence="1">
    <location>
        <begin position="89"/>
        <end position="110"/>
    </location>
</feature>
<dbReference type="Pfam" id="PF06677">
    <property type="entry name" value="Auto_anti-p27"/>
    <property type="match status" value="1"/>
</dbReference>
<dbReference type="EMBL" id="CSTE01000001">
    <property type="protein sequence ID" value="CQR49102.1"/>
    <property type="molecule type" value="Genomic_DNA"/>
</dbReference>
<keyword evidence="4" id="KW-1185">Reference proteome</keyword>
<dbReference type="RefSeq" id="WP_089777058.1">
    <property type="nucleotide sequence ID" value="NZ_CABLRR010000001.1"/>
</dbReference>
<proteinExistence type="predicted"/>
<dbReference type="Proteomes" id="UP000198902">
    <property type="component" value="Unassembled WGS sequence"/>
</dbReference>
<feature type="domain" description="Endonuclease NucS N-terminal PH-like" evidence="2">
    <location>
        <begin position="3"/>
        <end position="93"/>
    </location>
</feature>
<dbReference type="OrthoDB" id="190320at2157"/>